<keyword evidence="3" id="KW-1185">Reference proteome</keyword>
<reference evidence="2 3" key="1">
    <citation type="journal article" date="2020" name="Nat. Food">
        <title>A phased Vanilla planifolia genome enables genetic improvement of flavour and production.</title>
        <authorList>
            <person name="Hasing T."/>
            <person name="Tang H."/>
            <person name="Brym M."/>
            <person name="Khazi F."/>
            <person name="Huang T."/>
            <person name="Chambers A.H."/>
        </authorList>
    </citation>
    <scope>NUCLEOTIDE SEQUENCE [LARGE SCALE GENOMIC DNA]</scope>
    <source>
        <tissue evidence="2">Leaf</tissue>
    </source>
</reference>
<organism evidence="2 3">
    <name type="scientific">Vanilla planifolia</name>
    <name type="common">Vanilla</name>
    <dbReference type="NCBI Taxonomy" id="51239"/>
    <lineage>
        <taxon>Eukaryota</taxon>
        <taxon>Viridiplantae</taxon>
        <taxon>Streptophyta</taxon>
        <taxon>Embryophyta</taxon>
        <taxon>Tracheophyta</taxon>
        <taxon>Spermatophyta</taxon>
        <taxon>Magnoliopsida</taxon>
        <taxon>Liliopsida</taxon>
        <taxon>Asparagales</taxon>
        <taxon>Orchidaceae</taxon>
        <taxon>Vanilloideae</taxon>
        <taxon>Vanilleae</taxon>
        <taxon>Vanilla</taxon>
    </lineage>
</organism>
<dbReference type="EMBL" id="JADCNL010000008">
    <property type="protein sequence ID" value="KAG0469600.1"/>
    <property type="molecule type" value="Genomic_DNA"/>
</dbReference>
<dbReference type="OrthoDB" id="547043at2759"/>
<feature type="compositionally biased region" description="Polar residues" evidence="1">
    <location>
        <begin position="126"/>
        <end position="142"/>
    </location>
</feature>
<accession>A0A835UR48</accession>
<evidence type="ECO:0000313" key="3">
    <source>
        <dbReference type="Proteomes" id="UP000636800"/>
    </source>
</evidence>
<feature type="region of interest" description="Disordered" evidence="1">
    <location>
        <begin position="121"/>
        <end position="142"/>
    </location>
</feature>
<dbReference type="Proteomes" id="UP000636800">
    <property type="component" value="Unassembled WGS sequence"/>
</dbReference>
<evidence type="ECO:0000313" key="2">
    <source>
        <dbReference type="EMBL" id="KAG0469600.1"/>
    </source>
</evidence>
<sequence>MGKAGVRHLWVMTTLRGGEVRVETREILQRSRNHIKSLKSLKAINRCICREKQLKMDEIQGMTYMLLVVKRKCPCPMYNIRFLKHKSFNGGFFPGRYIKEWYKGEPGCNCSRLWVLESPTRRETGSDGTVNETSFSSSYINE</sequence>
<comment type="caution">
    <text evidence="2">The sequence shown here is derived from an EMBL/GenBank/DDBJ whole genome shotgun (WGS) entry which is preliminary data.</text>
</comment>
<protein>
    <submittedName>
        <fullName evidence="2">Uncharacterized protein</fullName>
    </submittedName>
</protein>
<evidence type="ECO:0000256" key="1">
    <source>
        <dbReference type="SAM" id="MobiDB-lite"/>
    </source>
</evidence>
<proteinExistence type="predicted"/>
<dbReference type="AlphaFoldDB" id="A0A835UR48"/>
<gene>
    <name evidence="2" type="ORF">HPP92_016300</name>
</gene>
<name>A0A835UR48_VANPL</name>